<feature type="transmembrane region" description="Helical" evidence="6">
    <location>
        <begin position="301"/>
        <end position="323"/>
    </location>
</feature>
<evidence type="ECO:0000256" key="1">
    <source>
        <dbReference type="ARBA" id="ARBA00004651"/>
    </source>
</evidence>
<dbReference type="KEGG" id="gbc:GbCGDNIH3_2199"/>
<comment type="subcellular location">
    <subcellularLocation>
        <location evidence="1">Cell membrane</location>
        <topology evidence="1">Multi-pass membrane protein</topology>
    </subcellularLocation>
</comment>
<dbReference type="Pfam" id="PF03739">
    <property type="entry name" value="LptF_LptG"/>
    <property type="match status" value="1"/>
</dbReference>
<reference evidence="8" key="1">
    <citation type="submission" date="2012-06" db="EMBL/GenBank/DDBJ databases">
        <title>Genome analysis of multiple Granulibacter bethesdensis isolates demonstrates substantial genome diversity.</title>
        <authorList>
            <person name="Greenberg D.E."/>
            <person name="Porcella S.F."/>
            <person name="Zarember K."/>
            <person name="Zelazny A.M."/>
            <person name="Bruno D."/>
            <person name="Martens C."/>
            <person name="Barbian K.D."/>
            <person name="Jaske E."/>
            <person name="Holland S.M."/>
        </authorList>
    </citation>
    <scope>NUCLEOTIDE SEQUENCE [LARGE SCALE GENOMIC DNA]</scope>
    <source>
        <strain evidence="8">CGDNIH3</strain>
    </source>
</reference>
<keyword evidence="5 6" id="KW-0472">Membrane</keyword>
<dbReference type="PANTHER" id="PTHR33529">
    <property type="entry name" value="SLR0882 PROTEIN-RELATED"/>
    <property type="match status" value="1"/>
</dbReference>
<evidence type="ECO:0000256" key="2">
    <source>
        <dbReference type="ARBA" id="ARBA00022475"/>
    </source>
</evidence>
<feature type="transmembrane region" description="Helical" evidence="6">
    <location>
        <begin position="35"/>
        <end position="59"/>
    </location>
</feature>
<accession>A0AAN0VGN0</accession>
<evidence type="ECO:0000256" key="4">
    <source>
        <dbReference type="ARBA" id="ARBA00022989"/>
    </source>
</evidence>
<evidence type="ECO:0000256" key="3">
    <source>
        <dbReference type="ARBA" id="ARBA00022692"/>
    </source>
</evidence>
<feature type="transmembrane region" description="Helical" evidence="6">
    <location>
        <begin position="71"/>
        <end position="96"/>
    </location>
</feature>
<dbReference type="GO" id="GO:0055085">
    <property type="term" value="P:transmembrane transport"/>
    <property type="evidence" value="ECO:0007669"/>
    <property type="project" value="InterPro"/>
</dbReference>
<dbReference type="AlphaFoldDB" id="A0AAN0VGN0"/>
<evidence type="ECO:0000256" key="5">
    <source>
        <dbReference type="ARBA" id="ARBA00023136"/>
    </source>
</evidence>
<evidence type="ECO:0000256" key="6">
    <source>
        <dbReference type="SAM" id="Phobius"/>
    </source>
</evidence>
<protein>
    <submittedName>
        <fullName evidence="7">Membrane spanning protein</fullName>
    </submittedName>
</protein>
<dbReference type="NCBIfam" id="TIGR04407">
    <property type="entry name" value="LptF_YjgP"/>
    <property type="match status" value="1"/>
</dbReference>
<dbReference type="PANTHER" id="PTHR33529:SF6">
    <property type="entry name" value="YJGP_YJGQ FAMILY PERMEASE"/>
    <property type="match status" value="1"/>
</dbReference>
<dbReference type="InterPro" id="IPR030922">
    <property type="entry name" value="LptF"/>
</dbReference>
<dbReference type="InterPro" id="IPR005495">
    <property type="entry name" value="LptG/LptF_permease"/>
</dbReference>
<keyword evidence="2" id="KW-1003">Cell membrane</keyword>
<evidence type="ECO:0000313" key="7">
    <source>
        <dbReference type="EMBL" id="AHJ64100.1"/>
    </source>
</evidence>
<feature type="transmembrane region" description="Helical" evidence="6">
    <location>
        <begin position="126"/>
        <end position="152"/>
    </location>
</feature>
<dbReference type="EMBL" id="CP003181">
    <property type="protein sequence ID" value="AHJ64100.1"/>
    <property type="molecule type" value="Genomic_DNA"/>
</dbReference>
<evidence type="ECO:0000313" key="8">
    <source>
        <dbReference type="Proteomes" id="UP000019438"/>
    </source>
</evidence>
<sequence length="406" mass="44916">MCCRIPVVAFLSFLSQTMPMSLRLTTLDRYVMRQLLVALVACTCGLVALIWLTQSLRFIELVVNRGLSVFVFLKLTGLLIPSFVAVIIPITTYVVVQFVYQRLAGDRELTVMRAAGLSSWVMARPALLVALLTMLLSFVLNLWIVPAAFSAFREYQWEIRNKMAAFLLQDGVFTPISDDMIVYIRKRDADGTLHGILIDDARKADSHATIIAQRGRMEQGRNGAPQVVLESGSRQELDRHTGRLNILTFNENTISLEQSGKDEQRSRDANEMSLTELLHPDPSQVMARDIPKLRVEAHRRLSGPLNVLSFAVVALVSVLNGAFRRHGGLLRPGVAALVVVALLAVGLAVANAAAKLPQLIPLIWIAAVAPGMAGAWIMFWPEWRGRTSFRETGHNRFASLPPSGAR</sequence>
<keyword evidence="3 6" id="KW-0812">Transmembrane</keyword>
<name>A0AAN0VGN0_9PROT</name>
<dbReference type="GO" id="GO:0043190">
    <property type="term" value="C:ATP-binding cassette (ABC) transporter complex"/>
    <property type="evidence" value="ECO:0007669"/>
    <property type="project" value="InterPro"/>
</dbReference>
<organism evidence="7 8">
    <name type="scientific">Granulibacter bethesdensis</name>
    <dbReference type="NCBI Taxonomy" id="364410"/>
    <lineage>
        <taxon>Bacteria</taxon>
        <taxon>Pseudomonadati</taxon>
        <taxon>Pseudomonadota</taxon>
        <taxon>Alphaproteobacteria</taxon>
        <taxon>Acetobacterales</taxon>
        <taxon>Acetobacteraceae</taxon>
        <taxon>Granulibacter</taxon>
    </lineage>
</organism>
<gene>
    <name evidence="7" type="ORF">GbCGDNIH3_2199</name>
</gene>
<dbReference type="Proteomes" id="UP000019438">
    <property type="component" value="Chromosome"/>
</dbReference>
<dbReference type="GO" id="GO:0015920">
    <property type="term" value="P:lipopolysaccharide transport"/>
    <property type="evidence" value="ECO:0007669"/>
    <property type="project" value="TreeGrafter"/>
</dbReference>
<feature type="transmembrane region" description="Helical" evidence="6">
    <location>
        <begin position="362"/>
        <end position="380"/>
    </location>
</feature>
<feature type="transmembrane region" description="Helical" evidence="6">
    <location>
        <begin position="329"/>
        <end position="350"/>
    </location>
</feature>
<keyword evidence="4 6" id="KW-1133">Transmembrane helix</keyword>
<proteinExistence type="predicted"/>